<dbReference type="EMBL" id="CP040818">
    <property type="protein sequence ID" value="QDL91329.1"/>
    <property type="molecule type" value="Genomic_DNA"/>
</dbReference>
<dbReference type="RefSeq" id="WP_138575727.1">
    <property type="nucleotide sequence ID" value="NZ_CP040818.1"/>
</dbReference>
<dbReference type="OrthoDB" id="7625707at2"/>
<evidence type="ECO:0000313" key="2">
    <source>
        <dbReference type="Proteomes" id="UP000305888"/>
    </source>
</evidence>
<organism evidence="1 2">
    <name type="scientific">Paroceanicella profunda</name>
    <dbReference type="NCBI Taxonomy" id="2579971"/>
    <lineage>
        <taxon>Bacteria</taxon>
        <taxon>Pseudomonadati</taxon>
        <taxon>Pseudomonadota</taxon>
        <taxon>Alphaproteobacteria</taxon>
        <taxon>Rhodobacterales</taxon>
        <taxon>Paracoccaceae</taxon>
        <taxon>Paroceanicella</taxon>
    </lineage>
</organism>
<reference evidence="1 2" key="1">
    <citation type="submission" date="2019-06" db="EMBL/GenBank/DDBJ databases">
        <title>Genome sequence of Rhodobacteraceae bacterium D4M1.</title>
        <authorList>
            <person name="Cao J."/>
        </authorList>
    </citation>
    <scope>NUCLEOTIDE SEQUENCE [LARGE SCALE GENOMIC DNA]</scope>
    <source>
        <strain evidence="1 2">D4M1</strain>
    </source>
</reference>
<name>A0A5B8FXQ0_9RHOB</name>
<evidence type="ECO:0000313" key="1">
    <source>
        <dbReference type="EMBL" id="QDL91329.1"/>
    </source>
</evidence>
<keyword evidence="2" id="KW-1185">Reference proteome</keyword>
<proteinExistence type="predicted"/>
<protein>
    <submittedName>
        <fullName evidence="1">DUF2125 domain-containing protein</fullName>
    </submittedName>
</protein>
<dbReference type="Pfam" id="PF09898">
    <property type="entry name" value="DUF2125"/>
    <property type="match status" value="1"/>
</dbReference>
<dbReference type="KEGG" id="ppru:FDP22_05730"/>
<dbReference type="InterPro" id="IPR018666">
    <property type="entry name" value="DUF2125"/>
</dbReference>
<dbReference type="Proteomes" id="UP000305888">
    <property type="component" value="Chromosome"/>
</dbReference>
<gene>
    <name evidence="1" type="ORF">FDP22_05730</name>
</gene>
<accession>A0A5B8FXQ0</accession>
<sequence>MNFPTLRLRTLLVLILLVVLGWSGWWVFAAGAQQKAYEAWLADRRSEGWLAEAGNISVTGYPFRFDTKVTELSLAEPAEGWAWHAPEFEVMALAYQPNHIIAAWPGDQRISTPQETVTVNGRTLRGSVRFQPSTALGLDQSTIEMDGVTARSSLGWEATLEHGVLAVRRAADGSAPQNSYDASLEARRLEIPDMLRGLIEDKGLLDPLLDHVSFDATLAFDSAWNRRSVEGRKPVLSAMVLRKADIQWGDLRFSARGRLKVNQLGQPEGELEITAENWKRMLQTAVEAGLVPRDLYGTLEAGLGVVAMLSGDPETLRAPLTFSGGQVRIGPVPLGATPVLDVPNAG</sequence>
<dbReference type="AlphaFoldDB" id="A0A5B8FXQ0"/>